<evidence type="ECO:0000313" key="4">
    <source>
        <dbReference type="Proteomes" id="UP001431221"/>
    </source>
</evidence>
<protein>
    <submittedName>
        <fullName evidence="3">PspA/IM30 family protein</fullName>
    </submittedName>
</protein>
<comment type="similarity">
    <text evidence="1">Belongs to the PspA/Vipp/IM30 family.</text>
</comment>
<name>A0ABT0GP07_9HYPH</name>
<keyword evidence="4" id="KW-1185">Reference proteome</keyword>
<accession>A0ABT0GP07</accession>
<dbReference type="RefSeq" id="WP_248150636.1">
    <property type="nucleotide sequence ID" value="NZ_JALNMJ010000002.1"/>
</dbReference>
<keyword evidence="2" id="KW-0175">Coiled coil</keyword>
<dbReference type="Proteomes" id="UP001431221">
    <property type="component" value="Unassembled WGS sequence"/>
</dbReference>
<comment type="caution">
    <text evidence="3">The sequence shown here is derived from an EMBL/GenBank/DDBJ whole genome shotgun (WGS) entry which is preliminary data.</text>
</comment>
<evidence type="ECO:0000256" key="2">
    <source>
        <dbReference type="SAM" id="Coils"/>
    </source>
</evidence>
<evidence type="ECO:0000313" key="3">
    <source>
        <dbReference type="EMBL" id="MCK7611165.1"/>
    </source>
</evidence>
<reference evidence="3" key="1">
    <citation type="submission" date="2022-04" db="EMBL/GenBank/DDBJ databases">
        <title>Roseibium sp. CAU 1639 isolated from mud.</title>
        <authorList>
            <person name="Kim W."/>
        </authorList>
    </citation>
    <scope>NUCLEOTIDE SEQUENCE</scope>
    <source>
        <strain evidence="3">CAU 1639</strain>
    </source>
</reference>
<organism evidence="3 4">
    <name type="scientific">Roseibium sediminicola</name>
    <dbReference type="NCBI Taxonomy" id="2933272"/>
    <lineage>
        <taxon>Bacteria</taxon>
        <taxon>Pseudomonadati</taxon>
        <taxon>Pseudomonadota</taxon>
        <taxon>Alphaproteobacteria</taxon>
        <taxon>Hyphomicrobiales</taxon>
        <taxon>Stappiaceae</taxon>
        <taxon>Roseibium</taxon>
    </lineage>
</organism>
<dbReference type="Pfam" id="PF04012">
    <property type="entry name" value="PspA_IM30"/>
    <property type="match status" value="1"/>
</dbReference>
<dbReference type="InterPro" id="IPR007157">
    <property type="entry name" value="PspA_VIPP1"/>
</dbReference>
<feature type="coiled-coil region" evidence="2">
    <location>
        <begin position="47"/>
        <end position="107"/>
    </location>
</feature>
<proteinExistence type="inferred from homology"/>
<evidence type="ECO:0000256" key="1">
    <source>
        <dbReference type="ARBA" id="ARBA00043985"/>
    </source>
</evidence>
<sequence>MFEPFMTQLKALLQGSPLSADNRPSRALLAANAREAAASVRTAQVALARARAEQQQDRKRLQQIRCDIEDLENRARNALMKGADALAREAAKAIALLEDERSALETAIADFDLDLAGLTETLHRAQGRLRALKRGERSVDVRAHILKAQSFGTGTGQSALSAAEDQLEDIRSQQERDRIADREFAALSVADRPAALIEKLGDAGCGAPVKTRADDVLARLKSDLPCLIQQTR</sequence>
<gene>
    <name evidence="3" type="ORF">M0H32_03235</name>
</gene>
<dbReference type="EMBL" id="JALNMJ010000002">
    <property type="protein sequence ID" value="MCK7611165.1"/>
    <property type="molecule type" value="Genomic_DNA"/>
</dbReference>